<keyword evidence="3" id="KW-1185">Reference proteome</keyword>
<protein>
    <submittedName>
        <fullName evidence="2">Uncharacterized protein</fullName>
    </submittedName>
</protein>
<name>A0A401JZI2_9PROT</name>
<keyword evidence="1" id="KW-0812">Transmembrane</keyword>
<dbReference type="Proteomes" id="UP000286806">
    <property type="component" value="Unassembled WGS sequence"/>
</dbReference>
<dbReference type="AlphaFoldDB" id="A0A401JZI2"/>
<sequence>MFHTHMDENGLMVKCYHKSKTVLLSVSFWLGLTLGFPVEHFLWEKIWPFKLLTHYIGL</sequence>
<evidence type="ECO:0000313" key="3">
    <source>
        <dbReference type="Proteomes" id="UP000286806"/>
    </source>
</evidence>
<proteinExistence type="predicted"/>
<gene>
    <name evidence="2" type="ORF">SFMTTN_2850</name>
</gene>
<feature type="transmembrane region" description="Helical" evidence="1">
    <location>
        <begin position="21"/>
        <end position="43"/>
    </location>
</feature>
<reference evidence="2 3" key="1">
    <citation type="journal article" date="2019" name="Front. Microbiol.">
        <title>Genomes of Neutrophilic Sulfur-Oxidizing Chemolithoautotrophs Representing 9 Proteobacterial Species From 8 Genera.</title>
        <authorList>
            <person name="Watanabe T."/>
            <person name="Kojima H."/>
            <person name="Umezawa K."/>
            <person name="Hori C."/>
            <person name="Takasuka T.E."/>
            <person name="Kato Y."/>
            <person name="Fukui M."/>
        </authorList>
    </citation>
    <scope>NUCLEOTIDE SEQUENCE [LARGE SCALE GENOMIC DNA]</scope>
    <source>
        <strain evidence="2 3">TTN</strain>
    </source>
</reference>
<evidence type="ECO:0000256" key="1">
    <source>
        <dbReference type="SAM" id="Phobius"/>
    </source>
</evidence>
<dbReference type="EMBL" id="BGOW01000033">
    <property type="protein sequence ID" value="GCB02034.1"/>
    <property type="molecule type" value="Genomic_DNA"/>
</dbReference>
<keyword evidence="1" id="KW-0472">Membrane</keyword>
<organism evidence="2 3">
    <name type="scientific">Sulfuriferula multivorans</name>
    <dbReference type="NCBI Taxonomy" id="1559896"/>
    <lineage>
        <taxon>Bacteria</taxon>
        <taxon>Pseudomonadati</taxon>
        <taxon>Pseudomonadota</taxon>
        <taxon>Betaproteobacteria</taxon>
        <taxon>Nitrosomonadales</taxon>
        <taxon>Sulfuricellaceae</taxon>
        <taxon>Sulfuriferula</taxon>
    </lineage>
</organism>
<evidence type="ECO:0000313" key="2">
    <source>
        <dbReference type="EMBL" id="GCB02034.1"/>
    </source>
</evidence>
<accession>A0A401JZI2</accession>
<keyword evidence="1" id="KW-1133">Transmembrane helix</keyword>
<comment type="caution">
    <text evidence="2">The sequence shown here is derived from an EMBL/GenBank/DDBJ whole genome shotgun (WGS) entry which is preliminary data.</text>
</comment>